<evidence type="ECO:0000256" key="1">
    <source>
        <dbReference type="SAM" id="Phobius"/>
    </source>
</evidence>
<keyword evidence="1" id="KW-0812">Transmembrane</keyword>
<dbReference type="RefSeq" id="WP_195693436.1">
    <property type="nucleotide sequence ID" value="NZ_CP064760.1"/>
</dbReference>
<dbReference type="Proteomes" id="UP000594480">
    <property type="component" value="Chromosome"/>
</dbReference>
<protein>
    <submittedName>
        <fullName evidence="3">LysM peptidoglycan-binding domain-containing protein</fullName>
    </submittedName>
</protein>
<dbReference type="InterPro" id="IPR036779">
    <property type="entry name" value="LysM_dom_sf"/>
</dbReference>
<dbReference type="Pfam" id="PF01476">
    <property type="entry name" value="LysM"/>
    <property type="match status" value="1"/>
</dbReference>
<dbReference type="CDD" id="cd00118">
    <property type="entry name" value="LysM"/>
    <property type="match status" value="1"/>
</dbReference>
<name>A0A7S8MY54_9MICO</name>
<dbReference type="AlphaFoldDB" id="A0A7S8MY54"/>
<accession>A0A7S8MY54</accession>
<evidence type="ECO:0000259" key="2">
    <source>
        <dbReference type="PROSITE" id="PS51782"/>
    </source>
</evidence>
<proteinExistence type="predicted"/>
<dbReference type="Gene3D" id="3.10.350.10">
    <property type="entry name" value="LysM domain"/>
    <property type="match status" value="1"/>
</dbReference>
<feature type="transmembrane region" description="Helical" evidence="1">
    <location>
        <begin position="34"/>
        <end position="55"/>
    </location>
</feature>
<evidence type="ECO:0000313" key="3">
    <source>
        <dbReference type="EMBL" id="QPE05419.1"/>
    </source>
</evidence>
<organism evidence="3 4">
    <name type="scientific">Microbacterium schleiferi</name>
    <dbReference type="NCBI Taxonomy" id="69362"/>
    <lineage>
        <taxon>Bacteria</taxon>
        <taxon>Bacillati</taxon>
        <taxon>Actinomycetota</taxon>
        <taxon>Actinomycetes</taxon>
        <taxon>Micrococcales</taxon>
        <taxon>Microbacteriaceae</taxon>
        <taxon>Microbacterium</taxon>
    </lineage>
</organism>
<keyword evidence="1" id="KW-0472">Membrane</keyword>
<dbReference type="SUPFAM" id="SSF54106">
    <property type="entry name" value="LysM domain"/>
    <property type="match status" value="1"/>
</dbReference>
<dbReference type="EMBL" id="CP064760">
    <property type="protein sequence ID" value="QPE05419.1"/>
    <property type="molecule type" value="Genomic_DNA"/>
</dbReference>
<dbReference type="InterPro" id="IPR018392">
    <property type="entry name" value="LysM"/>
</dbReference>
<dbReference type="SMART" id="SM00257">
    <property type="entry name" value="LysM"/>
    <property type="match status" value="1"/>
</dbReference>
<keyword evidence="1" id="KW-1133">Transmembrane helix</keyword>
<feature type="domain" description="LysM" evidence="2">
    <location>
        <begin position="74"/>
        <end position="123"/>
    </location>
</feature>
<evidence type="ECO:0000313" key="4">
    <source>
        <dbReference type="Proteomes" id="UP000594480"/>
    </source>
</evidence>
<dbReference type="PROSITE" id="PS51782">
    <property type="entry name" value="LYSM"/>
    <property type="match status" value="1"/>
</dbReference>
<gene>
    <name evidence="3" type="ORF">IT882_05065</name>
</gene>
<reference evidence="3 4" key="1">
    <citation type="submission" date="2020-11" db="EMBL/GenBank/DDBJ databases">
        <title>Amino acid is mineralized and recycled by bacteria in oceanic microbiome.</title>
        <authorList>
            <person name="Zheng L.Y."/>
        </authorList>
    </citation>
    <scope>NUCLEOTIDE SEQUENCE [LARGE SCALE GENOMIC DNA]</scope>
    <source>
        <strain evidence="3 4">A32-1</strain>
    </source>
</reference>
<keyword evidence="4" id="KW-1185">Reference proteome</keyword>
<dbReference type="KEGG" id="msf:IT882_05065"/>
<sequence length="129" mass="13048">MTTIALGPLTTATSSVRRADTRQPATRLRLTARGRAVLTAVAALPAVLVILGAIWGGGAALASLEPAAPAGTFETVTVSSGDSLWSIAEEIAPDADPRDVVSDIARLNGLTGSVVSAGQRLAIPAVYSQ</sequence>